<keyword evidence="5 8" id="KW-0418">Kinase</keyword>
<evidence type="ECO:0000256" key="4">
    <source>
        <dbReference type="ARBA" id="ARBA00022741"/>
    </source>
</evidence>
<comment type="similarity">
    <text evidence="1 8">Belongs to the CoaE family.</text>
</comment>
<dbReference type="GO" id="GO:0004140">
    <property type="term" value="F:dephospho-CoA kinase activity"/>
    <property type="evidence" value="ECO:0007669"/>
    <property type="project" value="UniProtKB-UniRule"/>
</dbReference>
<dbReference type="PANTHER" id="PTHR10695:SF46">
    <property type="entry name" value="BIFUNCTIONAL COENZYME A SYNTHASE-RELATED"/>
    <property type="match status" value="1"/>
</dbReference>
<evidence type="ECO:0000256" key="7">
    <source>
        <dbReference type="ARBA" id="ARBA00022993"/>
    </source>
</evidence>
<dbReference type="Pfam" id="PF01121">
    <property type="entry name" value="CoaE"/>
    <property type="match status" value="1"/>
</dbReference>
<dbReference type="PANTHER" id="PTHR10695">
    <property type="entry name" value="DEPHOSPHO-COA KINASE-RELATED"/>
    <property type="match status" value="1"/>
</dbReference>
<keyword evidence="2 8" id="KW-0963">Cytoplasm</keyword>
<dbReference type="AlphaFoldDB" id="A0A2R6XYC6"/>
<evidence type="ECO:0000256" key="9">
    <source>
        <dbReference type="NCBIfam" id="TIGR00152"/>
    </source>
</evidence>
<organism evidence="10 11">
    <name type="scientific">Candidatus Carbonibacillus altaicus</name>
    <dbReference type="NCBI Taxonomy" id="2163959"/>
    <lineage>
        <taxon>Bacteria</taxon>
        <taxon>Bacillati</taxon>
        <taxon>Bacillota</taxon>
        <taxon>Bacilli</taxon>
        <taxon>Bacillales</taxon>
        <taxon>Candidatus Carbonibacillus</taxon>
    </lineage>
</organism>
<comment type="subcellular location">
    <subcellularLocation>
        <location evidence="8">Cytoplasm</location>
    </subcellularLocation>
</comment>
<dbReference type="InterPro" id="IPR001977">
    <property type="entry name" value="Depp_CoAkinase"/>
</dbReference>
<evidence type="ECO:0000256" key="6">
    <source>
        <dbReference type="ARBA" id="ARBA00022840"/>
    </source>
</evidence>
<evidence type="ECO:0000256" key="1">
    <source>
        <dbReference type="ARBA" id="ARBA00009018"/>
    </source>
</evidence>
<dbReference type="EMBL" id="PEBX01000116">
    <property type="protein sequence ID" value="PTQ55434.1"/>
    <property type="molecule type" value="Genomic_DNA"/>
</dbReference>
<dbReference type="GO" id="GO:0005737">
    <property type="term" value="C:cytoplasm"/>
    <property type="evidence" value="ECO:0007669"/>
    <property type="project" value="UniProtKB-SubCell"/>
</dbReference>
<keyword evidence="4 8" id="KW-0547">Nucleotide-binding</keyword>
<comment type="function">
    <text evidence="8">Catalyzes the phosphorylation of the 3'-hydroxyl group of dephosphocoenzyme A to form coenzyme A.</text>
</comment>
<dbReference type="PROSITE" id="PS51219">
    <property type="entry name" value="DPCK"/>
    <property type="match status" value="1"/>
</dbReference>
<evidence type="ECO:0000256" key="2">
    <source>
        <dbReference type="ARBA" id="ARBA00022490"/>
    </source>
</evidence>
<sequence length="215" mass="24376">MIIGLTGGIATGKSTVSRLLQKRGFPVIDADQVARDVVRPGEEALAEIVRVFGEDMLKEDGTLDRKRLGVRIFEDDEARKTLEAILHPRIRARMLEAIQKIETISPYPVIVDVPLLFETGWDRLTDANIVVFAPPDVQKKRLMARDQLSEKEAYERIQAQWPLEEKVKRADWVLDNSGDENALAREVERLIEHWHAAGFIHDKEKNGTCSGREKG</sequence>
<dbReference type="UniPathway" id="UPA00241">
    <property type="reaction ID" value="UER00356"/>
</dbReference>
<dbReference type="EC" id="2.7.1.24" evidence="8 9"/>
<dbReference type="Proteomes" id="UP000244338">
    <property type="component" value="Unassembled WGS sequence"/>
</dbReference>
<name>A0A2R6XYC6_9BACL</name>
<dbReference type="SUPFAM" id="SSF52540">
    <property type="entry name" value="P-loop containing nucleoside triphosphate hydrolases"/>
    <property type="match status" value="1"/>
</dbReference>
<feature type="binding site" evidence="8">
    <location>
        <begin position="10"/>
        <end position="15"/>
    </location>
    <ligand>
        <name>ATP</name>
        <dbReference type="ChEBI" id="CHEBI:30616"/>
    </ligand>
</feature>
<keyword evidence="6 8" id="KW-0067">ATP-binding</keyword>
<keyword evidence="3 8" id="KW-0808">Transferase</keyword>
<dbReference type="CDD" id="cd02022">
    <property type="entry name" value="DPCK"/>
    <property type="match status" value="1"/>
</dbReference>
<dbReference type="FunFam" id="3.40.50.300:FF:000991">
    <property type="entry name" value="Dephospho-CoA kinase"/>
    <property type="match status" value="1"/>
</dbReference>
<reference evidence="11" key="1">
    <citation type="journal article" date="2018" name="Sci. Rep.">
        <title>Lignite coal burning seam in the remote Altai Mountains harbors a hydrogen-driven thermophilic microbial community.</title>
        <authorList>
            <person name="Kadnikov V.V."/>
            <person name="Mardanov A.V."/>
            <person name="Ivasenko D.A."/>
            <person name="Antsiferov D.V."/>
            <person name="Beletsky A.V."/>
            <person name="Karnachuk O.V."/>
            <person name="Ravin N.V."/>
        </authorList>
    </citation>
    <scope>NUCLEOTIDE SEQUENCE [LARGE SCALE GENOMIC DNA]</scope>
</reference>
<dbReference type="NCBIfam" id="TIGR00152">
    <property type="entry name" value="dephospho-CoA kinase"/>
    <property type="match status" value="1"/>
</dbReference>
<evidence type="ECO:0000256" key="5">
    <source>
        <dbReference type="ARBA" id="ARBA00022777"/>
    </source>
</evidence>
<accession>A0A2R6XYC6</accession>
<evidence type="ECO:0000313" key="11">
    <source>
        <dbReference type="Proteomes" id="UP000244338"/>
    </source>
</evidence>
<dbReference type="InterPro" id="IPR027417">
    <property type="entry name" value="P-loop_NTPase"/>
</dbReference>
<dbReference type="GO" id="GO:0015937">
    <property type="term" value="P:coenzyme A biosynthetic process"/>
    <property type="evidence" value="ECO:0007669"/>
    <property type="project" value="UniProtKB-UniRule"/>
</dbReference>
<protein>
    <recommendedName>
        <fullName evidence="8 9">Dephospho-CoA kinase</fullName>
        <ecNumber evidence="8 9">2.7.1.24</ecNumber>
    </recommendedName>
    <alternativeName>
        <fullName evidence="8">Dephosphocoenzyme A kinase</fullName>
    </alternativeName>
</protein>
<comment type="caution">
    <text evidence="10">The sequence shown here is derived from an EMBL/GenBank/DDBJ whole genome shotgun (WGS) entry which is preliminary data.</text>
</comment>
<keyword evidence="7 8" id="KW-0173">Coenzyme A biosynthesis</keyword>
<comment type="pathway">
    <text evidence="8">Cofactor biosynthesis; coenzyme A biosynthesis; CoA from (R)-pantothenate: step 5/5.</text>
</comment>
<evidence type="ECO:0000256" key="8">
    <source>
        <dbReference type="HAMAP-Rule" id="MF_00376"/>
    </source>
</evidence>
<gene>
    <name evidence="8" type="primary">coaE</name>
    <name evidence="10" type="ORF">BSOLF_2116</name>
</gene>
<proteinExistence type="inferred from homology"/>
<comment type="catalytic activity">
    <reaction evidence="8">
        <text>3'-dephospho-CoA + ATP = ADP + CoA + H(+)</text>
        <dbReference type="Rhea" id="RHEA:18245"/>
        <dbReference type="ChEBI" id="CHEBI:15378"/>
        <dbReference type="ChEBI" id="CHEBI:30616"/>
        <dbReference type="ChEBI" id="CHEBI:57287"/>
        <dbReference type="ChEBI" id="CHEBI:57328"/>
        <dbReference type="ChEBI" id="CHEBI:456216"/>
        <dbReference type="EC" id="2.7.1.24"/>
    </reaction>
</comment>
<evidence type="ECO:0000313" key="10">
    <source>
        <dbReference type="EMBL" id="PTQ55434.1"/>
    </source>
</evidence>
<dbReference type="HAMAP" id="MF_00376">
    <property type="entry name" value="Dephospho_CoA_kinase"/>
    <property type="match status" value="1"/>
</dbReference>
<dbReference type="GO" id="GO:0005524">
    <property type="term" value="F:ATP binding"/>
    <property type="evidence" value="ECO:0007669"/>
    <property type="project" value="UniProtKB-UniRule"/>
</dbReference>
<evidence type="ECO:0000256" key="3">
    <source>
        <dbReference type="ARBA" id="ARBA00022679"/>
    </source>
</evidence>
<dbReference type="Gene3D" id="3.40.50.300">
    <property type="entry name" value="P-loop containing nucleotide triphosphate hydrolases"/>
    <property type="match status" value="1"/>
</dbReference>